<dbReference type="AlphaFoldDB" id="A0A821KE01"/>
<evidence type="ECO:0000313" key="3">
    <source>
        <dbReference type="EMBL" id="CAF4777611.1"/>
    </source>
</evidence>
<dbReference type="EMBL" id="CAJOBG010120827">
    <property type="protein sequence ID" value="CAF4777611.1"/>
    <property type="molecule type" value="Genomic_DNA"/>
</dbReference>
<feature type="non-terminal residue" evidence="2">
    <location>
        <position position="76"/>
    </location>
</feature>
<evidence type="ECO:0000256" key="1">
    <source>
        <dbReference type="SAM" id="MobiDB-lite"/>
    </source>
</evidence>
<dbReference type="Proteomes" id="UP000663866">
    <property type="component" value="Unassembled WGS sequence"/>
</dbReference>
<evidence type="ECO:0000313" key="4">
    <source>
        <dbReference type="Proteomes" id="UP000663866"/>
    </source>
</evidence>
<organism evidence="2 4">
    <name type="scientific">Rotaria magnacalcarata</name>
    <dbReference type="NCBI Taxonomy" id="392030"/>
    <lineage>
        <taxon>Eukaryota</taxon>
        <taxon>Metazoa</taxon>
        <taxon>Spiralia</taxon>
        <taxon>Gnathifera</taxon>
        <taxon>Rotifera</taxon>
        <taxon>Eurotatoria</taxon>
        <taxon>Bdelloidea</taxon>
        <taxon>Philodinida</taxon>
        <taxon>Philodinidae</taxon>
        <taxon>Rotaria</taxon>
    </lineage>
</organism>
<dbReference type="EMBL" id="CAJOBG010109311">
    <property type="protein sequence ID" value="CAF4734585.1"/>
    <property type="molecule type" value="Genomic_DNA"/>
</dbReference>
<sequence length="76" mass="8930">MRRCGIYNVVTPTTVSQQIPQQLPMQYQTQPFPYQPPSSIAVLQQRPSLQIPLQQPQNQPLYHQQQPQIYQNQQEL</sequence>
<feature type="region of interest" description="Disordered" evidence="1">
    <location>
        <begin position="53"/>
        <end position="76"/>
    </location>
</feature>
<protein>
    <submittedName>
        <fullName evidence="2">Uncharacterized protein</fullName>
    </submittedName>
</protein>
<accession>A0A821KE01</accession>
<reference evidence="2" key="1">
    <citation type="submission" date="2021-02" db="EMBL/GenBank/DDBJ databases">
        <authorList>
            <person name="Nowell W R."/>
        </authorList>
    </citation>
    <scope>NUCLEOTIDE SEQUENCE</scope>
</reference>
<gene>
    <name evidence="2" type="ORF">OVN521_LOCUS49576</name>
    <name evidence="3" type="ORF">OVN521_LOCUS51067</name>
</gene>
<name>A0A821KE01_9BILA</name>
<comment type="caution">
    <text evidence="2">The sequence shown here is derived from an EMBL/GenBank/DDBJ whole genome shotgun (WGS) entry which is preliminary data.</text>
</comment>
<evidence type="ECO:0000313" key="2">
    <source>
        <dbReference type="EMBL" id="CAF4734585.1"/>
    </source>
</evidence>
<keyword evidence="4" id="KW-1185">Reference proteome</keyword>
<proteinExistence type="predicted"/>